<dbReference type="InterPro" id="IPR025705">
    <property type="entry name" value="Beta_hexosaminidase_sua/sub"/>
</dbReference>
<comment type="caution">
    <text evidence="12">The sequence shown here is derived from an EMBL/GenBank/DDBJ whole genome shotgun (WGS) entry which is preliminary data.</text>
</comment>
<evidence type="ECO:0000256" key="4">
    <source>
        <dbReference type="ARBA" id="ARBA00022729"/>
    </source>
</evidence>
<feature type="chain" id="PRO_5022735324" description="beta-N-acetylhexosaminidase" evidence="9">
    <location>
        <begin position="22"/>
        <end position="693"/>
    </location>
</feature>
<name>A0A5C3FDW9_PSEA2</name>
<dbReference type="GO" id="GO:0030203">
    <property type="term" value="P:glycosaminoglycan metabolic process"/>
    <property type="evidence" value="ECO:0007669"/>
    <property type="project" value="TreeGrafter"/>
</dbReference>
<proteinExistence type="inferred from homology"/>
<dbReference type="SUPFAM" id="SSF51445">
    <property type="entry name" value="(Trans)glycosidases"/>
    <property type="match status" value="1"/>
</dbReference>
<dbReference type="Gene3D" id="3.20.20.80">
    <property type="entry name" value="Glycosidases"/>
    <property type="match status" value="1"/>
</dbReference>
<evidence type="ECO:0000313" key="13">
    <source>
        <dbReference type="Proteomes" id="UP000325008"/>
    </source>
</evidence>
<dbReference type="GO" id="GO:0004563">
    <property type="term" value="F:beta-N-acetylhexosaminidase activity"/>
    <property type="evidence" value="ECO:0007669"/>
    <property type="project" value="UniProtKB-EC"/>
</dbReference>
<keyword evidence="7" id="KW-0326">Glycosidase</keyword>
<dbReference type="PANTHER" id="PTHR22600">
    <property type="entry name" value="BETA-HEXOSAMINIDASE"/>
    <property type="match status" value="1"/>
</dbReference>
<gene>
    <name evidence="12" type="ORF">PSANT_00153</name>
</gene>
<accession>A0A5C3FDW9</accession>
<keyword evidence="5" id="KW-0378">Hydrolase</keyword>
<keyword evidence="4 9" id="KW-0732">Signal</keyword>
<dbReference type="RefSeq" id="XP_014659251.1">
    <property type="nucleotide sequence ID" value="XM_014803765.1"/>
</dbReference>
<organism evidence="12 13">
    <name type="scientific">Pseudozyma antarctica</name>
    <name type="common">Yeast</name>
    <name type="synonym">Candida antarctica</name>
    <dbReference type="NCBI Taxonomy" id="84753"/>
    <lineage>
        <taxon>Eukaryota</taxon>
        <taxon>Fungi</taxon>
        <taxon>Dikarya</taxon>
        <taxon>Basidiomycota</taxon>
        <taxon>Ustilaginomycotina</taxon>
        <taxon>Ustilaginomycetes</taxon>
        <taxon>Ustilaginales</taxon>
        <taxon>Ustilaginaceae</taxon>
        <taxon>Moesziomyces</taxon>
    </lineage>
</organism>
<dbReference type="InterPro" id="IPR029018">
    <property type="entry name" value="Hex-like_dom2"/>
</dbReference>
<protein>
    <recommendedName>
        <fullName evidence="3">beta-N-acetylhexosaminidase</fullName>
        <ecNumber evidence="3">3.2.1.52</ecNumber>
    </recommendedName>
</protein>
<comment type="catalytic activity">
    <reaction evidence="1">
        <text>Hydrolysis of terminal non-reducing N-acetyl-D-hexosamine residues in N-acetyl-beta-D-hexosaminides.</text>
        <dbReference type="EC" id="3.2.1.52"/>
    </reaction>
</comment>
<dbReference type="InterPro" id="IPR029019">
    <property type="entry name" value="HEX_eukaryotic_N"/>
</dbReference>
<evidence type="ECO:0000256" key="2">
    <source>
        <dbReference type="ARBA" id="ARBA00006285"/>
    </source>
</evidence>
<evidence type="ECO:0000256" key="8">
    <source>
        <dbReference type="PIRSR" id="PIRSR625705-1"/>
    </source>
</evidence>
<dbReference type="Pfam" id="PF00728">
    <property type="entry name" value="Glyco_hydro_20"/>
    <property type="match status" value="1"/>
</dbReference>
<feature type="domain" description="Glycoside hydrolase family 20 catalytic" evidence="10">
    <location>
        <begin position="271"/>
        <end position="643"/>
    </location>
</feature>
<dbReference type="Gene3D" id="3.30.379.10">
    <property type="entry name" value="Chitobiase/beta-hexosaminidase domain 2-like"/>
    <property type="match status" value="1"/>
</dbReference>
<evidence type="ECO:0000256" key="9">
    <source>
        <dbReference type="SAM" id="SignalP"/>
    </source>
</evidence>
<dbReference type="InterPro" id="IPR015883">
    <property type="entry name" value="Glyco_hydro_20_cat"/>
</dbReference>
<dbReference type="GO" id="GO:0016020">
    <property type="term" value="C:membrane"/>
    <property type="evidence" value="ECO:0007669"/>
    <property type="project" value="TreeGrafter"/>
</dbReference>
<dbReference type="EMBL" id="OOIQ01000001">
    <property type="protein sequence ID" value="SPO42470.1"/>
    <property type="molecule type" value="Genomic_DNA"/>
</dbReference>
<dbReference type="OrthoDB" id="428480at2759"/>
<feature type="active site" description="Proton donor" evidence="8">
    <location>
        <position position="467"/>
    </location>
</feature>
<evidence type="ECO:0000256" key="3">
    <source>
        <dbReference type="ARBA" id="ARBA00012663"/>
    </source>
</evidence>
<dbReference type="GO" id="GO:0005975">
    <property type="term" value="P:carbohydrate metabolic process"/>
    <property type="evidence" value="ECO:0007669"/>
    <property type="project" value="InterPro"/>
</dbReference>
<dbReference type="AlphaFoldDB" id="A0A5C3FDW9"/>
<evidence type="ECO:0000256" key="5">
    <source>
        <dbReference type="ARBA" id="ARBA00022801"/>
    </source>
</evidence>
<dbReference type="EC" id="3.2.1.52" evidence="3"/>
<comment type="similarity">
    <text evidence="2">Belongs to the glycosyl hydrolase 20 family.</text>
</comment>
<keyword evidence="13" id="KW-1185">Reference proteome</keyword>
<dbReference type="InterPro" id="IPR017853">
    <property type="entry name" value="GH"/>
</dbReference>
<dbReference type="FunFam" id="3.20.20.80:FF:000063">
    <property type="entry name" value="Beta-hexosaminidase"/>
    <property type="match status" value="1"/>
</dbReference>
<feature type="signal peptide" evidence="9">
    <location>
        <begin position="1"/>
        <end position="21"/>
    </location>
</feature>
<evidence type="ECO:0000256" key="1">
    <source>
        <dbReference type="ARBA" id="ARBA00001231"/>
    </source>
</evidence>
<keyword evidence="6" id="KW-0325">Glycoprotein</keyword>
<evidence type="ECO:0000259" key="11">
    <source>
        <dbReference type="Pfam" id="PF14845"/>
    </source>
</evidence>
<dbReference type="Proteomes" id="UP000325008">
    <property type="component" value="Unassembled WGS sequence"/>
</dbReference>
<sequence length="693" mass="75692">MRSTRLASLLASACLLGALSAHAIWPHPSKLDAGKDDAFVRLSGDLRFELAEGTDQSRVPADLTDAIEAAAKQAHSLDVWPLVSDRGESYRAGVEQAKLVASVRISVLELMTATTPNPCVPNKPMDVAVGTVVQPRSVQQPFGGRKNAVQPVDLTAEPKQTAPDNWFNPCSIASHAIRELNYNISSAKLNLETDKTAPADLGYLDAEAYRLSVPADGGSIQLTSYTALGALRGLQTLQQLIYTLPPKGDDAAAAHKFIRNVPIVVEDRPAYPYRGLLLDTARNWFDLATIRKLIDTMGFVKLNQLHWHATDTQSFPLALDDDADAQGGNGMQLSLLAERGSYGWTKVDGKNTRMVYTETDVRGIVEYAAHRGVNVIIETDMPAHMLSGVDAIDGGSLMACPNEQAWENVAAEPPSGQLRLFTNTKASPAPDAATYKVPDNINRFVSSLLRKIATLSKSAYVSSGGDEPNYKCWNLTTEAEMEPYIAPFMQLVTNLTEASGKRGMVWEEMAVKFPKVAKTLAPNSLVEIWNDANNSRVALTNNPDVNIVLAPYSYFYLDCGSASFLGNYTSNTWCPYVSWQQTYSFDPSVTIANATKAGQDAKSVRNKFVGGEHAVWTETIDPTNLEGKVWPRAAAGAEVWWTGEEVAGKKRDKVEALPRMMDLRYRLVQMGVAAEPLQPLWCATRPGQCNWHG</sequence>
<dbReference type="PRINTS" id="PR00738">
    <property type="entry name" value="GLHYDRLASE20"/>
</dbReference>
<dbReference type="SUPFAM" id="SSF55545">
    <property type="entry name" value="beta-N-acetylhexosaminidase-like domain"/>
    <property type="match status" value="1"/>
</dbReference>
<dbReference type="Pfam" id="PF14845">
    <property type="entry name" value="Glycohydro_20b2"/>
    <property type="match status" value="1"/>
</dbReference>
<evidence type="ECO:0000256" key="7">
    <source>
        <dbReference type="ARBA" id="ARBA00023295"/>
    </source>
</evidence>
<dbReference type="PANTHER" id="PTHR22600:SF26">
    <property type="entry name" value="BETA-N-ACETYLHEXOSAMINIDASE"/>
    <property type="match status" value="1"/>
</dbReference>
<evidence type="ECO:0000259" key="10">
    <source>
        <dbReference type="Pfam" id="PF00728"/>
    </source>
</evidence>
<feature type="domain" description="Beta-hexosaminidase eukaryotic type N-terminal" evidence="11">
    <location>
        <begin position="24"/>
        <end position="240"/>
    </location>
</feature>
<evidence type="ECO:0000256" key="6">
    <source>
        <dbReference type="ARBA" id="ARBA00023180"/>
    </source>
</evidence>
<reference evidence="12" key="1">
    <citation type="submission" date="2018-03" db="EMBL/GenBank/DDBJ databases">
        <authorList>
            <person name="Guldener U."/>
        </authorList>
    </citation>
    <scope>NUCLEOTIDE SEQUENCE [LARGE SCALE GENOMIC DNA]</scope>
    <source>
        <strain evidence="12">ATCC34888</strain>
    </source>
</reference>
<evidence type="ECO:0000313" key="12">
    <source>
        <dbReference type="EMBL" id="SPO42470.1"/>
    </source>
</evidence>